<keyword evidence="2 4" id="KW-0560">Oxidoreductase</keyword>
<dbReference type="Pfam" id="PF21478">
    <property type="entry name" value="GcvP2_C"/>
    <property type="match status" value="1"/>
</dbReference>
<organism evidence="6 7">
    <name type="scientific">Aeropyrum pernix</name>
    <dbReference type="NCBI Taxonomy" id="56636"/>
    <lineage>
        <taxon>Archaea</taxon>
        <taxon>Thermoproteota</taxon>
        <taxon>Thermoprotei</taxon>
        <taxon>Desulfurococcales</taxon>
        <taxon>Desulfurococcaceae</taxon>
        <taxon>Aeropyrum</taxon>
    </lineage>
</organism>
<feature type="modified residue" description="N6-(pyridoxal phosphate)lysine" evidence="4">
    <location>
        <position position="279"/>
    </location>
</feature>
<evidence type="ECO:0000256" key="4">
    <source>
        <dbReference type="HAMAP-Rule" id="MF_00713"/>
    </source>
</evidence>
<dbReference type="InterPro" id="IPR015422">
    <property type="entry name" value="PyrdxlP-dep_Trfase_small"/>
</dbReference>
<dbReference type="InterPro" id="IPR049316">
    <property type="entry name" value="GDC-P_C"/>
</dbReference>
<dbReference type="Gene3D" id="3.40.640.10">
    <property type="entry name" value="Type I PLP-dependent aspartate aminotransferase-like (Major domain)"/>
    <property type="match status" value="1"/>
</dbReference>
<dbReference type="Gene3D" id="3.90.1150.10">
    <property type="entry name" value="Aspartate Aminotransferase, domain 1"/>
    <property type="match status" value="1"/>
</dbReference>
<evidence type="ECO:0000313" key="7">
    <source>
        <dbReference type="Proteomes" id="UP000291213"/>
    </source>
</evidence>
<dbReference type="EMBL" id="BDMD01000070">
    <property type="protein sequence ID" value="GBF09452.1"/>
    <property type="molecule type" value="Genomic_DNA"/>
</dbReference>
<evidence type="ECO:0000256" key="1">
    <source>
        <dbReference type="ARBA" id="ARBA00022898"/>
    </source>
</evidence>
<dbReference type="GO" id="GO:0004375">
    <property type="term" value="F:glycine dehydrogenase (decarboxylating) activity"/>
    <property type="evidence" value="ECO:0007669"/>
    <property type="project" value="UniProtKB-EC"/>
</dbReference>
<dbReference type="NCBIfam" id="NF003346">
    <property type="entry name" value="PRK04366.1"/>
    <property type="match status" value="1"/>
</dbReference>
<dbReference type="InterPro" id="IPR020581">
    <property type="entry name" value="GDC_P"/>
</dbReference>
<gene>
    <name evidence="4" type="primary">gcvPB</name>
    <name evidence="6" type="ORF">apy_11770</name>
</gene>
<protein>
    <recommendedName>
        <fullName evidence="4">Probable glycine dehydrogenase (decarboxylating) subunit 2</fullName>
        <ecNumber evidence="4">1.4.4.2</ecNumber>
    </recommendedName>
    <alternativeName>
        <fullName evidence="4">Glycine cleavage system P-protein subunit 2</fullName>
    </alternativeName>
    <alternativeName>
        <fullName evidence="4">Glycine decarboxylase subunit 2</fullName>
    </alternativeName>
    <alternativeName>
        <fullName evidence="4">Glycine dehydrogenase (aminomethyl-transferring) subunit 2</fullName>
    </alternativeName>
</protein>
<dbReference type="PANTHER" id="PTHR11773">
    <property type="entry name" value="GLYCINE DEHYDROGENASE, DECARBOXYLATING"/>
    <property type="match status" value="1"/>
</dbReference>
<dbReference type="GO" id="GO:0016594">
    <property type="term" value="F:glycine binding"/>
    <property type="evidence" value="ECO:0007669"/>
    <property type="project" value="TreeGrafter"/>
</dbReference>
<comment type="similarity">
    <text evidence="4">Belongs to the GcvP family. C-terminal subunit subfamily.</text>
</comment>
<reference evidence="6 7" key="1">
    <citation type="submission" date="2017-02" db="EMBL/GenBank/DDBJ databases">
        <title>isolation and characterization of a novel temperate virus Aeropyrum globular virus 1 infecting hyperthermophilic archaeon Aeropyrum.</title>
        <authorList>
            <person name="Yumiya M."/>
            <person name="Yoshida T."/>
            <person name="Sako Y."/>
        </authorList>
    </citation>
    <scope>NUCLEOTIDE SEQUENCE [LARGE SCALE GENOMIC DNA]</scope>
    <source>
        <strain evidence="6 7">YK1-12-2013</strain>
    </source>
</reference>
<evidence type="ECO:0000313" key="6">
    <source>
        <dbReference type="EMBL" id="GBF09452.1"/>
    </source>
</evidence>
<dbReference type="GO" id="GO:0030170">
    <property type="term" value="F:pyridoxal phosphate binding"/>
    <property type="evidence" value="ECO:0007669"/>
    <property type="project" value="TreeGrafter"/>
</dbReference>
<sequence length="520" mass="57332">MWRQSRWNEPLIMEMSRRGRRGALPPRPDEKVVKEVGPLKLPQTLARGSPPSLPEVSEVEVVRHYTRLSQMAYGVDNGPVPLGSCTMKYNPRVAARLAFDPRLETLHPLQDDETVQGVLEAIYMVQEWLRHITGMDACTVHPAAGSQGELAGVLMIKRFHELRGDLDKRRVIIVPDSAHGTNPASAAMGGFQVVEVPTGDDGNVDMEALKAAVGGDTAGLMITNPSTLGLFEENILEISRLVHEAGGLLYYDGANLNGIIGRARPGDMEFDIAHVNLHKTFSVPHGGGGPGSGPVCVKRVEVVDGVTLEDLLPGPRVVYSREEGLYRVRPPGKWSVGRLRAWIANTLAVLWAYAYILAMGPQGLRLAGEVSVVNTNYFIRLMEGHWGYSLPYAPSRPRKHEVVLSAKPLKRETGATAEDVAKGLLDAGLYAPTIYFPLIVEEALMIEFTESETKENIEAYAARLKEIAEEARRDPSTPKKWPRNTNSARVDNVRANHPRTVTPTWRVEVLRRQGKLGPLR</sequence>
<dbReference type="SUPFAM" id="SSF53383">
    <property type="entry name" value="PLP-dependent transferases"/>
    <property type="match status" value="1"/>
</dbReference>
<accession>A0A401HAR4</accession>
<dbReference type="GO" id="GO:0019464">
    <property type="term" value="P:glycine decarboxylation via glycine cleavage system"/>
    <property type="evidence" value="ECO:0007669"/>
    <property type="project" value="UniProtKB-UniRule"/>
</dbReference>
<dbReference type="InterPro" id="IPR015424">
    <property type="entry name" value="PyrdxlP-dep_Trfase"/>
</dbReference>
<dbReference type="InterPro" id="IPR015421">
    <property type="entry name" value="PyrdxlP-dep_Trfase_major"/>
</dbReference>
<dbReference type="HAMAP" id="MF_00713">
    <property type="entry name" value="GcvPB"/>
    <property type="match status" value="1"/>
</dbReference>
<comment type="caution">
    <text evidence="6">The sequence shown here is derived from an EMBL/GenBank/DDBJ whole genome shotgun (WGS) entry which is preliminary data.</text>
</comment>
<comment type="function">
    <text evidence="4">The glycine cleavage system catalyzes the degradation of glycine. The P protein binds the alpha-amino group of glycine through its pyridoxal phosphate cofactor; CO(2) is released and the remaining methylamine moiety is then transferred to the lipoamide cofactor of the H protein.</text>
</comment>
<feature type="domain" description="Glycine dehydrogenase C-terminal" evidence="5">
    <location>
        <begin position="368"/>
        <end position="473"/>
    </location>
</feature>
<dbReference type="InterPro" id="IPR023012">
    <property type="entry name" value="GcvPB"/>
</dbReference>
<dbReference type="Gene3D" id="6.20.440.10">
    <property type="match status" value="1"/>
</dbReference>
<proteinExistence type="inferred from homology"/>
<name>A0A401HAR4_AERPX</name>
<evidence type="ECO:0000256" key="2">
    <source>
        <dbReference type="ARBA" id="ARBA00023002"/>
    </source>
</evidence>
<dbReference type="GO" id="GO:0005960">
    <property type="term" value="C:glycine cleavage complex"/>
    <property type="evidence" value="ECO:0007669"/>
    <property type="project" value="TreeGrafter"/>
</dbReference>
<comment type="cofactor">
    <cofactor evidence="4">
        <name>pyridoxal 5'-phosphate</name>
        <dbReference type="ChEBI" id="CHEBI:597326"/>
    </cofactor>
</comment>
<evidence type="ECO:0000259" key="5">
    <source>
        <dbReference type="Pfam" id="PF21478"/>
    </source>
</evidence>
<dbReference type="AlphaFoldDB" id="A0A401HAR4"/>
<dbReference type="Proteomes" id="UP000291213">
    <property type="component" value="Unassembled WGS sequence"/>
</dbReference>
<dbReference type="GO" id="GO:0005829">
    <property type="term" value="C:cytosol"/>
    <property type="evidence" value="ECO:0007669"/>
    <property type="project" value="TreeGrafter"/>
</dbReference>
<evidence type="ECO:0000256" key="3">
    <source>
        <dbReference type="ARBA" id="ARBA00049026"/>
    </source>
</evidence>
<dbReference type="RefSeq" id="WP_131160436.1">
    <property type="nucleotide sequence ID" value="NZ_BDMD01000070.1"/>
</dbReference>
<dbReference type="EC" id="1.4.4.2" evidence="4"/>
<comment type="subunit">
    <text evidence="4">The glycine cleavage system is composed of four proteins: P, T, L and H. In this organism, the P 'protein' is a heterodimer of two subunits.</text>
</comment>
<dbReference type="PANTHER" id="PTHR11773:SF1">
    <property type="entry name" value="GLYCINE DEHYDROGENASE (DECARBOXYLATING), MITOCHONDRIAL"/>
    <property type="match status" value="1"/>
</dbReference>
<dbReference type="FunFam" id="3.40.640.10:FF:000224">
    <property type="entry name" value="Probable glycine dehydrogenase (decarboxylating) subunit 2"/>
    <property type="match status" value="1"/>
</dbReference>
<comment type="catalytic activity">
    <reaction evidence="3 4">
        <text>N(6)-[(R)-lipoyl]-L-lysyl-[glycine-cleavage complex H protein] + glycine + H(+) = N(6)-[(R)-S(8)-aminomethyldihydrolipoyl]-L-lysyl-[glycine-cleavage complex H protein] + CO2</text>
        <dbReference type="Rhea" id="RHEA:24304"/>
        <dbReference type="Rhea" id="RHEA-COMP:10494"/>
        <dbReference type="Rhea" id="RHEA-COMP:10495"/>
        <dbReference type="ChEBI" id="CHEBI:15378"/>
        <dbReference type="ChEBI" id="CHEBI:16526"/>
        <dbReference type="ChEBI" id="CHEBI:57305"/>
        <dbReference type="ChEBI" id="CHEBI:83099"/>
        <dbReference type="ChEBI" id="CHEBI:83143"/>
        <dbReference type="EC" id="1.4.4.2"/>
    </reaction>
</comment>
<dbReference type="OrthoDB" id="371967at2157"/>
<keyword evidence="1 4" id="KW-0663">Pyridoxal phosphate</keyword>